<reference evidence="3" key="2">
    <citation type="submission" date="2015-01" db="EMBL/GenBank/DDBJ databases">
        <title>Complete genome sequence of Methylobacterium aquaticum strain 22A.</title>
        <authorList>
            <person name="Tani A."/>
            <person name="Ogura Y."/>
            <person name="Hayashi T."/>
        </authorList>
    </citation>
    <scope>NUCLEOTIDE SEQUENCE [LARGE SCALE GENOMIC DNA]</scope>
    <source>
        <strain evidence="3">MA-22A</strain>
        <plasmid evidence="3">Plasmid pMaq22A_1p DNA</plasmid>
    </source>
</reference>
<dbReference type="SUPFAM" id="SSF46689">
    <property type="entry name" value="Homeodomain-like"/>
    <property type="match status" value="1"/>
</dbReference>
<dbReference type="AlphaFoldDB" id="A0A0C6FL58"/>
<evidence type="ECO:0000313" key="2">
    <source>
        <dbReference type="EMBL" id="BAQ49163.1"/>
    </source>
</evidence>
<geneLocation type="plasmid" evidence="3">
    <name>pMaq22A_1p DNA</name>
</geneLocation>
<dbReference type="EMBL" id="AP014705">
    <property type="protein sequence ID" value="BAQ49163.1"/>
    <property type="molecule type" value="Genomic_DNA"/>
</dbReference>
<gene>
    <name evidence="2" type="ORF">Maq22A_1p34475</name>
</gene>
<reference evidence="2 3" key="1">
    <citation type="journal article" date="2015" name="Genome Announc.">
        <title>Complete Genome Sequence of Methylobacterium aquaticum Strain 22A, Isolated from Racomitrium japonicum Moss.</title>
        <authorList>
            <person name="Tani A."/>
            <person name="Ogura Y."/>
            <person name="Hayashi T."/>
            <person name="Kimbara K."/>
        </authorList>
    </citation>
    <scope>NUCLEOTIDE SEQUENCE [LARGE SCALE GENOMIC DNA]</scope>
    <source>
        <strain evidence="2 3">MA-22A</strain>
        <plasmid evidence="3">Plasmid pMaq22A_1p DNA</plasmid>
    </source>
</reference>
<evidence type="ECO:0000256" key="1">
    <source>
        <dbReference type="SAM" id="Coils"/>
    </source>
</evidence>
<keyword evidence="1" id="KW-0175">Coiled coil</keyword>
<proteinExistence type="predicted"/>
<feature type="coiled-coil region" evidence="1">
    <location>
        <begin position="66"/>
        <end position="96"/>
    </location>
</feature>
<name>A0A0C6FL58_9HYPH</name>
<dbReference type="InterPro" id="IPR002514">
    <property type="entry name" value="Transposase_8"/>
</dbReference>
<organism evidence="2 3">
    <name type="scientific">Methylobacterium aquaticum</name>
    <dbReference type="NCBI Taxonomy" id="270351"/>
    <lineage>
        <taxon>Bacteria</taxon>
        <taxon>Pseudomonadati</taxon>
        <taxon>Pseudomonadota</taxon>
        <taxon>Alphaproteobacteria</taxon>
        <taxon>Hyphomicrobiales</taxon>
        <taxon>Methylobacteriaceae</taxon>
        <taxon>Methylobacterium</taxon>
    </lineage>
</organism>
<sequence>MTKRTAPFSPEVRERVVRMVREHESEHGSQWSAIQSIAAKIGCSGETLRNWVRQSERDQGARPGQTTDERERIKALERENRELRQANEILRKASAYFAMAELDRQSRP</sequence>
<keyword evidence="2" id="KW-0614">Plasmid</keyword>
<accession>A0A0C6FL58</accession>
<dbReference type="InterPro" id="IPR009057">
    <property type="entry name" value="Homeodomain-like_sf"/>
</dbReference>
<dbReference type="Proteomes" id="UP000061432">
    <property type="component" value="Plasmid pMaq22A_1p"/>
</dbReference>
<dbReference type="GO" id="GO:0003677">
    <property type="term" value="F:DNA binding"/>
    <property type="evidence" value="ECO:0007669"/>
    <property type="project" value="InterPro"/>
</dbReference>
<dbReference type="KEGG" id="maqu:Maq22A_1p34475"/>
<protein>
    <submittedName>
        <fullName evidence="2">Transposase</fullName>
    </submittedName>
</protein>
<dbReference type="GO" id="GO:0004803">
    <property type="term" value="F:transposase activity"/>
    <property type="evidence" value="ECO:0007669"/>
    <property type="project" value="InterPro"/>
</dbReference>
<dbReference type="InterPro" id="IPR036388">
    <property type="entry name" value="WH-like_DNA-bd_sf"/>
</dbReference>
<dbReference type="GO" id="GO:0006313">
    <property type="term" value="P:DNA transposition"/>
    <property type="evidence" value="ECO:0007669"/>
    <property type="project" value="InterPro"/>
</dbReference>
<dbReference type="Gene3D" id="1.10.10.10">
    <property type="entry name" value="Winged helix-like DNA-binding domain superfamily/Winged helix DNA-binding domain"/>
    <property type="match status" value="1"/>
</dbReference>
<evidence type="ECO:0000313" key="3">
    <source>
        <dbReference type="Proteomes" id="UP000061432"/>
    </source>
</evidence>
<dbReference type="PATRIC" id="fig|270351.10.peg.6209"/>
<dbReference type="Pfam" id="PF01527">
    <property type="entry name" value="HTH_Tnp_1"/>
    <property type="match status" value="1"/>
</dbReference>